<reference evidence="2" key="1">
    <citation type="submission" date="2020-06" db="EMBL/GenBank/DDBJ databases">
        <title>Draft genome of Bugula neritina, a colonial animal packing powerful symbionts and potential medicines.</title>
        <authorList>
            <person name="Rayko M."/>
        </authorList>
    </citation>
    <scope>NUCLEOTIDE SEQUENCE [LARGE SCALE GENOMIC DNA]</scope>
    <source>
        <strain evidence="2">Kwan_BN1</strain>
    </source>
</reference>
<dbReference type="OrthoDB" id="6094625at2759"/>
<dbReference type="Gene3D" id="3.10.100.10">
    <property type="entry name" value="Mannose-Binding Protein A, subunit A"/>
    <property type="match status" value="1"/>
</dbReference>
<dbReference type="SMART" id="SM00034">
    <property type="entry name" value="CLECT"/>
    <property type="match status" value="1"/>
</dbReference>
<dbReference type="SUPFAM" id="SSF56436">
    <property type="entry name" value="C-type lectin-like"/>
    <property type="match status" value="1"/>
</dbReference>
<name>A0A7J7KF18_BUGNE</name>
<accession>A0A7J7KF18</accession>
<comment type="caution">
    <text evidence="2">The sequence shown here is derived from an EMBL/GenBank/DDBJ whole genome shotgun (WGS) entry which is preliminary data.</text>
</comment>
<evidence type="ECO:0000259" key="1">
    <source>
        <dbReference type="PROSITE" id="PS50041"/>
    </source>
</evidence>
<dbReference type="EMBL" id="VXIV02000717">
    <property type="protein sequence ID" value="KAF6036471.1"/>
    <property type="molecule type" value="Genomic_DNA"/>
</dbReference>
<dbReference type="Pfam" id="PF00059">
    <property type="entry name" value="Lectin_C"/>
    <property type="match status" value="1"/>
</dbReference>
<dbReference type="InterPro" id="IPR016187">
    <property type="entry name" value="CTDL_fold"/>
</dbReference>
<dbReference type="AlphaFoldDB" id="A0A7J7KF18"/>
<dbReference type="InterPro" id="IPR016186">
    <property type="entry name" value="C-type_lectin-like/link_sf"/>
</dbReference>
<dbReference type="InterPro" id="IPR001304">
    <property type="entry name" value="C-type_lectin-like"/>
</dbReference>
<feature type="domain" description="C-type lectin" evidence="1">
    <location>
        <begin position="26"/>
        <end position="155"/>
    </location>
</feature>
<dbReference type="PANTHER" id="PTHR22803">
    <property type="entry name" value="MANNOSE, PHOSPHOLIPASE, LECTIN RECEPTOR RELATED"/>
    <property type="match status" value="1"/>
</dbReference>
<organism evidence="2 3">
    <name type="scientific">Bugula neritina</name>
    <name type="common">Brown bryozoan</name>
    <name type="synonym">Sertularia neritina</name>
    <dbReference type="NCBI Taxonomy" id="10212"/>
    <lineage>
        <taxon>Eukaryota</taxon>
        <taxon>Metazoa</taxon>
        <taxon>Spiralia</taxon>
        <taxon>Lophotrochozoa</taxon>
        <taxon>Bryozoa</taxon>
        <taxon>Gymnolaemata</taxon>
        <taxon>Cheilostomatida</taxon>
        <taxon>Flustrina</taxon>
        <taxon>Buguloidea</taxon>
        <taxon>Bugulidae</taxon>
        <taxon>Bugula</taxon>
    </lineage>
</organism>
<dbReference type="CDD" id="cd00037">
    <property type="entry name" value="CLECT"/>
    <property type="match status" value="1"/>
</dbReference>
<keyword evidence="3" id="KW-1185">Reference proteome</keyword>
<proteinExistence type="predicted"/>
<dbReference type="Proteomes" id="UP000593567">
    <property type="component" value="Unassembled WGS sequence"/>
</dbReference>
<sequence>MLTIFVITVTKADSSCDSDGWVKHGRGNSCYKFVISPSTWSQANGLCLDMGGSLATLNDDDEIYWMRGYRSYHRSLRKDFFWIGGYKKNDQWLWKGRIADTLITHSDWSVNMPGKTGDCMVMFGDGSSGWLKDPVTMWFKWATGDCSAKFNFICEKSIDYK</sequence>
<evidence type="ECO:0000313" key="3">
    <source>
        <dbReference type="Proteomes" id="UP000593567"/>
    </source>
</evidence>
<dbReference type="PROSITE" id="PS50041">
    <property type="entry name" value="C_TYPE_LECTIN_2"/>
    <property type="match status" value="1"/>
</dbReference>
<gene>
    <name evidence="2" type="ORF">EB796_005230</name>
</gene>
<evidence type="ECO:0000313" key="2">
    <source>
        <dbReference type="EMBL" id="KAF6036471.1"/>
    </source>
</evidence>
<dbReference type="InterPro" id="IPR050111">
    <property type="entry name" value="C-type_lectin/snaclec_domain"/>
</dbReference>
<protein>
    <recommendedName>
        <fullName evidence="1">C-type lectin domain-containing protein</fullName>
    </recommendedName>
</protein>